<dbReference type="GO" id="GO:0043565">
    <property type="term" value="F:sequence-specific DNA binding"/>
    <property type="evidence" value="ECO:0007669"/>
    <property type="project" value="InterPro"/>
</dbReference>
<dbReference type="GO" id="GO:0005524">
    <property type="term" value="F:ATP binding"/>
    <property type="evidence" value="ECO:0007669"/>
    <property type="project" value="UniProtKB-KW"/>
</dbReference>
<keyword evidence="2" id="KW-0067">ATP-binding</keyword>
<keyword evidence="6" id="KW-0804">Transcription</keyword>
<dbReference type="SMART" id="SM00989">
    <property type="entry name" value="V4R"/>
    <property type="match status" value="1"/>
</dbReference>
<dbReference type="Pfam" id="PF25601">
    <property type="entry name" value="AAA_lid_14"/>
    <property type="match status" value="1"/>
</dbReference>
<dbReference type="PROSITE" id="PS00675">
    <property type="entry name" value="SIGMA54_INTERACT_1"/>
    <property type="match status" value="1"/>
</dbReference>
<dbReference type="Gene3D" id="1.10.10.60">
    <property type="entry name" value="Homeodomain-like"/>
    <property type="match status" value="1"/>
</dbReference>
<dbReference type="PROSITE" id="PS00688">
    <property type="entry name" value="SIGMA54_INTERACT_3"/>
    <property type="match status" value="1"/>
</dbReference>
<dbReference type="Pfam" id="PF06505">
    <property type="entry name" value="XylR_N"/>
    <property type="match status" value="1"/>
</dbReference>
<dbReference type="PROSITE" id="PS50045">
    <property type="entry name" value="SIGMA54_INTERACT_4"/>
    <property type="match status" value="1"/>
</dbReference>
<dbReference type="PROSITE" id="PS00676">
    <property type="entry name" value="SIGMA54_INTERACT_2"/>
    <property type="match status" value="1"/>
</dbReference>
<dbReference type="InterPro" id="IPR004096">
    <property type="entry name" value="V4R"/>
</dbReference>
<gene>
    <name evidence="8" type="ORF">SAMN05216201_12541</name>
</gene>
<dbReference type="AlphaFoldDB" id="A0A1H7CTI1"/>
<dbReference type="Gene3D" id="1.10.8.60">
    <property type="match status" value="1"/>
</dbReference>
<proteinExistence type="predicted"/>
<dbReference type="InterPro" id="IPR024096">
    <property type="entry name" value="NO_sig/Golgi_transp_ligand-bd"/>
</dbReference>
<dbReference type="CDD" id="cd00009">
    <property type="entry name" value="AAA"/>
    <property type="match status" value="1"/>
</dbReference>
<dbReference type="GO" id="GO:0006355">
    <property type="term" value="P:regulation of DNA-templated transcription"/>
    <property type="evidence" value="ECO:0007669"/>
    <property type="project" value="InterPro"/>
</dbReference>
<feature type="domain" description="Sigma-54 factor interaction" evidence="7">
    <location>
        <begin position="232"/>
        <end position="461"/>
    </location>
</feature>
<dbReference type="PANTHER" id="PTHR32071">
    <property type="entry name" value="TRANSCRIPTIONAL REGULATORY PROTEIN"/>
    <property type="match status" value="1"/>
</dbReference>
<keyword evidence="5" id="KW-0010">Activator</keyword>
<dbReference type="InterPro" id="IPR010523">
    <property type="entry name" value="XylR_N"/>
</dbReference>
<dbReference type="Pfam" id="PF00158">
    <property type="entry name" value="Sigma54_activat"/>
    <property type="match status" value="1"/>
</dbReference>
<evidence type="ECO:0000256" key="2">
    <source>
        <dbReference type="ARBA" id="ARBA00022840"/>
    </source>
</evidence>
<evidence type="ECO:0000256" key="6">
    <source>
        <dbReference type="ARBA" id="ARBA00023163"/>
    </source>
</evidence>
<dbReference type="Pfam" id="PF02954">
    <property type="entry name" value="HTH_8"/>
    <property type="match status" value="1"/>
</dbReference>
<evidence type="ECO:0000256" key="1">
    <source>
        <dbReference type="ARBA" id="ARBA00022741"/>
    </source>
</evidence>
<dbReference type="InterPro" id="IPR058031">
    <property type="entry name" value="AAA_lid_NorR"/>
</dbReference>
<dbReference type="InterPro" id="IPR027417">
    <property type="entry name" value="P-loop_NTPase"/>
</dbReference>
<accession>A0A1H7CTI1</accession>
<evidence type="ECO:0000256" key="3">
    <source>
        <dbReference type="ARBA" id="ARBA00023015"/>
    </source>
</evidence>
<dbReference type="InterPro" id="IPR002078">
    <property type="entry name" value="Sigma_54_int"/>
</dbReference>
<dbReference type="Gene3D" id="3.30.1380.20">
    <property type="entry name" value="Trafficking protein particle complex subunit 3"/>
    <property type="match status" value="1"/>
</dbReference>
<dbReference type="InterPro" id="IPR003593">
    <property type="entry name" value="AAA+_ATPase"/>
</dbReference>
<dbReference type="OrthoDB" id="9804019at2"/>
<evidence type="ECO:0000313" key="8">
    <source>
        <dbReference type="EMBL" id="SEJ89125.1"/>
    </source>
</evidence>
<name>A0A1H7CTI1_9PSED</name>
<evidence type="ECO:0000313" key="9">
    <source>
        <dbReference type="Proteomes" id="UP000242930"/>
    </source>
</evidence>
<dbReference type="InterPro" id="IPR002197">
    <property type="entry name" value="HTH_Fis"/>
</dbReference>
<evidence type="ECO:0000256" key="4">
    <source>
        <dbReference type="ARBA" id="ARBA00023125"/>
    </source>
</evidence>
<dbReference type="SMART" id="SM00382">
    <property type="entry name" value="AAA"/>
    <property type="match status" value="1"/>
</dbReference>
<dbReference type="SUPFAM" id="SSF52540">
    <property type="entry name" value="P-loop containing nucleoside triphosphate hydrolases"/>
    <property type="match status" value="1"/>
</dbReference>
<dbReference type="InterPro" id="IPR025662">
    <property type="entry name" value="Sigma_54_int_dom_ATP-bd_1"/>
</dbReference>
<dbReference type="Pfam" id="PF02830">
    <property type="entry name" value="V4R"/>
    <property type="match status" value="1"/>
</dbReference>
<keyword evidence="1" id="KW-0547">Nucleotide-binding</keyword>
<dbReference type="FunFam" id="1.10.8.60:FF:000014">
    <property type="entry name" value="DNA-binding transcriptional regulator NtrC"/>
    <property type="match status" value="1"/>
</dbReference>
<dbReference type="InterPro" id="IPR025944">
    <property type="entry name" value="Sigma_54_int_dom_CS"/>
</dbReference>
<dbReference type="PRINTS" id="PR01590">
    <property type="entry name" value="HTHFIS"/>
</dbReference>
<dbReference type="FunFam" id="3.40.50.300:FF:000006">
    <property type="entry name" value="DNA-binding transcriptional regulator NtrC"/>
    <property type="match status" value="1"/>
</dbReference>
<reference evidence="9" key="1">
    <citation type="submission" date="2016-10" db="EMBL/GenBank/DDBJ databases">
        <authorList>
            <person name="Varghese N."/>
            <person name="Submissions S."/>
        </authorList>
    </citation>
    <scope>NUCLEOTIDE SEQUENCE [LARGE SCALE GENOMIC DNA]</scope>
    <source>
        <strain evidence="9">LMG 25967</strain>
    </source>
</reference>
<dbReference type="Proteomes" id="UP000242930">
    <property type="component" value="Unassembled WGS sequence"/>
</dbReference>
<protein>
    <submittedName>
        <fullName evidence="8">Regulatory protein, Fis family</fullName>
    </submittedName>
</protein>
<keyword evidence="3" id="KW-0805">Transcription regulation</keyword>
<dbReference type="RefSeq" id="WP_090313532.1">
    <property type="nucleotide sequence ID" value="NZ_FNZE01000025.1"/>
</dbReference>
<dbReference type="SUPFAM" id="SSF111126">
    <property type="entry name" value="Ligand-binding domain in the NO signalling and Golgi transport"/>
    <property type="match status" value="1"/>
</dbReference>
<dbReference type="EMBL" id="FNZE01000025">
    <property type="protein sequence ID" value="SEJ89125.1"/>
    <property type="molecule type" value="Genomic_DNA"/>
</dbReference>
<evidence type="ECO:0000256" key="5">
    <source>
        <dbReference type="ARBA" id="ARBA00023159"/>
    </source>
</evidence>
<dbReference type="InterPro" id="IPR009057">
    <property type="entry name" value="Homeodomain-like_sf"/>
</dbReference>
<organism evidence="8 9">
    <name type="scientific">Pseudomonas linyingensis</name>
    <dbReference type="NCBI Taxonomy" id="915471"/>
    <lineage>
        <taxon>Bacteria</taxon>
        <taxon>Pseudomonadati</taxon>
        <taxon>Pseudomonadota</taxon>
        <taxon>Gammaproteobacteria</taxon>
        <taxon>Pseudomonadales</taxon>
        <taxon>Pseudomonadaceae</taxon>
        <taxon>Pseudomonas</taxon>
    </lineage>
</organism>
<dbReference type="STRING" id="915471.SAMN05216201_12541"/>
<evidence type="ECO:0000259" key="7">
    <source>
        <dbReference type="PROSITE" id="PS50045"/>
    </source>
</evidence>
<dbReference type="Gene3D" id="3.40.50.300">
    <property type="entry name" value="P-loop containing nucleotide triphosphate hydrolases"/>
    <property type="match status" value="1"/>
</dbReference>
<dbReference type="SUPFAM" id="SSF46689">
    <property type="entry name" value="Homeodomain-like"/>
    <property type="match status" value="1"/>
</dbReference>
<keyword evidence="9" id="KW-1185">Reference proteome</keyword>
<dbReference type="InterPro" id="IPR025943">
    <property type="entry name" value="Sigma_54_int_dom_ATP-bd_2"/>
</dbReference>
<dbReference type="PANTHER" id="PTHR32071:SF117">
    <property type="entry name" value="PTS-DEPENDENT DIHYDROXYACETONE KINASE OPERON REGULATORY PROTEIN-RELATED"/>
    <property type="match status" value="1"/>
</dbReference>
<keyword evidence="4" id="KW-0238">DNA-binding</keyword>
<sequence>MAIKYKPQLQYPDIQDLSNQIRFVSQEGKIWLGEQRMLLMPLSALANFRREMVDLLGVERAKGFFLRLGYQSGLKDAELARKLRPDSSELDIFLAGPQLHMLKGMLRSRPIEVDIDVDKGRFYAEIDWLDSFEVETELGLMDQPVCWTLLGYACSYTSAFMGREIIFKEISCRGRGDDKCRVIGKTAEEWEDTAEFKAYFKNDPVIEELYELQSQVATLRSRLQTHDGQYYGVGQSPAYQRICQTIDKAARGKVSVLLLGETGVGKEVIARSVHLRSARAEQPFVAVNCAAIPPDLIEAELFGVEKGAYTGATQSRAGRFERAHGGSIFLDEVIELTPRAQATLLRVLQEGELERVGGQRTHKIDVRVIAATNEDLAEAVQAGRFRADLYYRLNVFPVQIPPLRERLEDIPLLAEHFLKKFHEQYAKKTLGLSDRALEACQHYAWPGNIRELENVIERGVILTDSNESISVEALFPGLVLEGENSGVRLSRAGELTAGTAAAAAVHWVEQILEGGISLDEVEAILMREAMRRSQNKVSRAARLLGVTRPALAYRLKKAEGDMPAG</sequence>